<feature type="domain" description="Rab-GAP TBC" evidence="1">
    <location>
        <begin position="78"/>
        <end position="259"/>
    </location>
</feature>
<dbReference type="PANTHER" id="PTHR22957">
    <property type="entry name" value="TBC1 DOMAIN FAMILY MEMBER GTPASE-ACTIVATING PROTEIN"/>
    <property type="match status" value="1"/>
</dbReference>
<dbReference type="KEGG" id="erc:Ecym_8243"/>
<dbReference type="SMART" id="SM00164">
    <property type="entry name" value="TBC"/>
    <property type="match status" value="1"/>
</dbReference>
<dbReference type="Pfam" id="PF00566">
    <property type="entry name" value="RabGAP-TBC"/>
    <property type="match status" value="1"/>
</dbReference>
<sequence>MNMSVQHLVNKYHSKEQLSQTGIWEGVLYEADTKRYLDRGWCWKILLLSEVDLDEWSEMEQPVAATYGVDKVRNLTEGHLEQLREVSGDMVVQDDRLKERASLEEQVEIITLDVQRLLIDRIFAEQNVQDDMIAILSQYTEETGRPYKQGYHELCGILYMQLYHNGYRESIRHTSIQMVKCFLGKVAPTFYDEGNLIQWTKETFEPMLSHASPQIYEQLLFHHQLDNSIWLIRWTRLLFLREFDLDYTIQLWDHILTFRYPVPELVAAIAVVSLVLVVQELHSCEDHGDLMALLLHYPVENLTPPRQLMKTTKLLVEYWLSGQHSRMQPVCDTLIEEHNSDWYRRMKDSADSGQRLRLEERLKRRAESRLKGRASVR</sequence>
<organism evidence="2 3">
    <name type="scientific">Eremothecium cymbalariae (strain CBS 270.75 / DBVPG 7215 / KCTC 17166 / NRRL Y-17582)</name>
    <name type="common">Yeast</name>
    <dbReference type="NCBI Taxonomy" id="931890"/>
    <lineage>
        <taxon>Eukaryota</taxon>
        <taxon>Fungi</taxon>
        <taxon>Dikarya</taxon>
        <taxon>Ascomycota</taxon>
        <taxon>Saccharomycotina</taxon>
        <taxon>Saccharomycetes</taxon>
        <taxon>Saccharomycetales</taxon>
        <taxon>Saccharomycetaceae</taxon>
        <taxon>Eremothecium</taxon>
    </lineage>
</organism>
<evidence type="ECO:0000313" key="2">
    <source>
        <dbReference type="EMBL" id="AET41527.1"/>
    </source>
</evidence>
<dbReference type="OMA" id="IWLIRWT"/>
<dbReference type="STRING" id="931890.G8JXF3"/>
<dbReference type="EMBL" id="CP002504">
    <property type="protein sequence ID" value="AET41527.1"/>
    <property type="molecule type" value="Genomic_DNA"/>
</dbReference>
<evidence type="ECO:0000313" key="3">
    <source>
        <dbReference type="Proteomes" id="UP000006790"/>
    </source>
</evidence>
<dbReference type="RefSeq" id="XP_003648344.1">
    <property type="nucleotide sequence ID" value="XM_003648296.1"/>
</dbReference>
<dbReference type="SUPFAM" id="SSF47923">
    <property type="entry name" value="Ypt/Rab-GAP domain of gyp1p"/>
    <property type="match status" value="2"/>
</dbReference>
<gene>
    <name evidence="2" type="ordered locus">Ecym_8243</name>
</gene>
<dbReference type="OrthoDB" id="27140at2759"/>
<name>G8JXF3_ERECY</name>
<dbReference type="GO" id="GO:0005096">
    <property type="term" value="F:GTPase activator activity"/>
    <property type="evidence" value="ECO:0007669"/>
    <property type="project" value="TreeGrafter"/>
</dbReference>
<dbReference type="InParanoid" id="G8JXF3"/>
<evidence type="ECO:0000259" key="1">
    <source>
        <dbReference type="PROSITE" id="PS50086"/>
    </source>
</evidence>
<dbReference type="HOGENOM" id="CLU_033840_0_0_1"/>
<dbReference type="GeneID" id="11469937"/>
<dbReference type="PROSITE" id="PS50086">
    <property type="entry name" value="TBC_RABGAP"/>
    <property type="match status" value="1"/>
</dbReference>
<reference evidence="3" key="1">
    <citation type="journal article" date="2012" name="G3 (Bethesda)">
        <title>Pichia sorbitophila, an interspecies yeast hybrid reveals early steps of genome resolution following polyploidization.</title>
        <authorList>
            <person name="Leh Louis V."/>
            <person name="Despons L."/>
            <person name="Friedrich A."/>
            <person name="Martin T."/>
            <person name="Durrens P."/>
            <person name="Casaregola S."/>
            <person name="Neuveglise C."/>
            <person name="Fairhead C."/>
            <person name="Marck C."/>
            <person name="Cruz J.A."/>
            <person name="Straub M.L."/>
            <person name="Kugler V."/>
            <person name="Sacerdot C."/>
            <person name="Uzunov Z."/>
            <person name="Thierry A."/>
            <person name="Weiss S."/>
            <person name="Bleykasten C."/>
            <person name="De Montigny J."/>
            <person name="Jacques N."/>
            <person name="Jung P."/>
            <person name="Lemaire M."/>
            <person name="Mallet S."/>
            <person name="Morel G."/>
            <person name="Richard G.F."/>
            <person name="Sarkar A."/>
            <person name="Savel G."/>
            <person name="Schacherer J."/>
            <person name="Seret M.L."/>
            <person name="Talla E."/>
            <person name="Samson G."/>
            <person name="Jubin C."/>
            <person name="Poulain J."/>
            <person name="Vacherie B."/>
            <person name="Barbe V."/>
            <person name="Pelletier E."/>
            <person name="Sherman D.J."/>
            <person name="Westhof E."/>
            <person name="Weissenbach J."/>
            <person name="Baret P.V."/>
            <person name="Wincker P."/>
            <person name="Gaillardin C."/>
            <person name="Dujon B."/>
            <person name="Souciet J.L."/>
        </authorList>
    </citation>
    <scope>NUCLEOTIDE SEQUENCE [LARGE SCALE GENOMIC DNA]</scope>
    <source>
        <strain evidence="3">CBS 270.75 / DBVPG 7215 / KCTC 17166 / NRRL Y-17582</strain>
    </source>
</reference>
<dbReference type="InterPro" id="IPR000195">
    <property type="entry name" value="Rab-GAP-TBC_dom"/>
</dbReference>
<dbReference type="AlphaFoldDB" id="G8JXF3"/>
<proteinExistence type="predicted"/>
<dbReference type="Gene3D" id="1.10.472.80">
    <property type="entry name" value="Ypt/Rab-GAP domain of gyp1p, domain 3"/>
    <property type="match status" value="1"/>
</dbReference>
<accession>G8JXF3</accession>
<dbReference type="InterPro" id="IPR035969">
    <property type="entry name" value="Rab-GAP_TBC_sf"/>
</dbReference>
<dbReference type="eggNOG" id="KOG1091">
    <property type="taxonomic scope" value="Eukaryota"/>
</dbReference>
<dbReference type="Proteomes" id="UP000006790">
    <property type="component" value="Chromosome 8"/>
</dbReference>
<dbReference type="FunCoup" id="G8JXF3">
    <property type="interactions" value="45"/>
</dbReference>
<keyword evidence="3" id="KW-1185">Reference proteome</keyword>
<protein>
    <recommendedName>
        <fullName evidence="1">Rab-GAP TBC domain-containing protein</fullName>
    </recommendedName>
</protein>